<dbReference type="PANTHER" id="PTHR18978:SF1">
    <property type="entry name" value="GRIP1-ASSOCIATED PROTEIN 1"/>
    <property type="match status" value="1"/>
</dbReference>
<dbReference type="GeneID" id="10503651"/>
<evidence type="ECO:0000313" key="2">
    <source>
        <dbReference type="EMBL" id="EGC37206.1"/>
    </source>
</evidence>
<dbReference type="AlphaFoldDB" id="F0ZFS2"/>
<dbReference type="PANTHER" id="PTHR18978">
    <property type="entry name" value="GRIP-1 ASSOCIATED PROTEIN 1"/>
    <property type="match status" value="1"/>
</dbReference>
<dbReference type="GO" id="GO:0098998">
    <property type="term" value="C:extrinsic component of postsynaptic early endosome membrane"/>
    <property type="evidence" value="ECO:0000318"/>
    <property type="project" value="GO_Central"/>
</dbReference>
<feature type="region of interest" description="Disordered" evidence="1">
    <location>
        <begin position="134"/>
        <end position="154"/>
    </location>
</feature>
<evidence type="ECO:0000313" key="3">
    <source>
        <dbReference type="Proteomes" id="UP000001064"/>
    </source>
</evidence>
<dbReference type="eggNOG" id="ENOG502RGPQ">
    <property type="taxonomic scope" value="Eukaryota"/>
</dbReference>
<feature type="compositionally biased region" description="Polar residues" evidence="1">
    <location>
        <begin position="326"/>
        <end position="341"/>
    </location>
</feature>
<name>F0ZFS2_DICPU</name>
<feature type="compositionally biased region" description="Low complexity" evidence="1">
    <location>
        <begin position="508"/>
        <end position="526"/>
    </location>
</feature>
<sequence length="536" mass="61000">MISDLNDKSNIFKLSRDEYLQNYNQSIDEIKIKDQVIESKSIEADHLSQKIKDLESSLQEEKSLLKQTIERGEENKNEFDSLSTKLKKLEEKLVLERSSFDSLNQRFNVVTLDNNNFEKRIEEMEKQIGDLEKEKETLESTSQAQKNKGEEDQNEIERLSAELKEKETLISQQENEIKEKTERLVDFEKIQEELSNVKESLSSTETKFTEVSERLAALEPQYEIVKTNYDEACLKITKLEVSLVDAETEKKISEKKNIKMIKDLKMELSQSRDSISQLSQSSSNIGGVSGQVTPTAPSPSLQRSAGSVSLPTTPNVTPVPSRHQRTISTGSAFQLSTQPNASPIKPPHPSSAHYSESTLRNDLETLGRKLGELGSENYKLEEKNRTLEQTNQMLLQEIDKKSKVVRFYISKTQLGRATTEDEKTKRLKGGITGSFWRNNDPKIVAEMVEKMEVMLQENILKNMQLSESIELLSGESTNLKTEIDIYKNLLKENSIDINSNFKNLHNHLNPTNNTNNTNNSNTNISIQVSNENLNDC</sequence>
<dbReference type="GO" id="GO:0099158">
    <property type="term" value="P:regulation of recycling endosome localization within postsynapse"/>
    <property type="evidence" value="ECO:0000318"/>
    <property type="project" value="GO_Central"/>
</dbReference>
<organism evidence="2 3">
    <name type="scientific">Dictyostelium purpureum</name>
    <name type="common">Slime mold</name>
    <dbReference type="NCBI Taxonomy" id="5786"/>
    <lineage>
        <taxon>Eukaryota</taxon>
        <taxon>Amoebozoa</taxon>
        <taxon>Evosea</taxon>
        <taxon>Eumycetozoa</taxon>
        <taxon>Dictyostelia</taxon>
        <taxon>Dictyosteliales</taxon>
        <taxon>Dictyosteliaceae</taxon>
        <taxon>Dictyostelium</taxon>
    </lineage>
</organism>
<dbReference type="InterPro" id="IPR026204">
    <property type="entry name" value="GRIPAP1"/>
</dbReference>
<proteinExistence type="predicted"/>
<dbReference type="InParanoid" id="F0ZFS2"/>
<dbReference type="KEGG" id="dpp:DICPUDRAFT_150223"/>
<accession>F0ZFS2</accession>
<dbReference type="GO" id="GO:0098978">
    <property type="term" value="C:glutamatergic synapse"/>
    <property type="evidence" value="ECO:0000318"/>
    <property type="project" value="GO_Central"/>
</dbReference>
<dbReference type="EMBL" id="GL871005">
    <property type="protein sequence ID" value="EGC37206.1"/>
    <property type="molecule type" value="Genomic_DNA"/>
</dbReference>
<dbReference type="GO" id="GO:0099152">
    <property type="term" value="P:regulation of neurotransmitter receptor transport, endosome to postsynaptic membrane"/>
    <property type="evidence" value="ECO:0000318"/>
    <property type="project" value="GO_Central"/>
</dbReference>
<reference evidence="3" key="1">
    <citation type="journal article" date="2011" name="Genome Biol.">
        <title>Comparative genomics of the social amoebae Dictyostelium discoideum and Dictyostelium purpureum.</title>
        <authorList>
            <consortium name="US DOE Joint Genome Institute (JGI-PGF)"/>
            <person name="Sucgang R."/>
            <person name="Kuo A."/>
            <person name="Tian X."/>
            <person name="Salerno W."/>
            <person name="Parikh A."/>
            <person name="Feasley C.L."/>
            <person name="Dalin E."/>
            <person name="Tu H."/>
            <person name="Huang E."/>
            <person name="Barry K."/>
            <person name="Lindquist E."/>
            <person name="Shapiro H."/>
            <person name="Bruce D."/>
            <person name="Schmutz J."/>
            <person name="Salamov A."/>
            <person name="Fey P."/>
            <person name="Gaudet P."/>
            <person name="Anjard C."/>
            <person name="Babu M.M."/>
            <person name="Basu S."/>
            <person name="Bushmanova Y."/>
            <person name="van der Wel H."/>
            <person name="Katoh-Kurasawa M."/>
            <person name="Dinh C."/>
            <person name="Coutinho P.M."/>
            <person name="Saito T."/>
            <person name="Elias M."/>
            <person name="Schaap P."/>
            <person name="Kay R.R."/>
            <person name="Henrissat B."/>
            <person name="Eichinger L."/>
            <person name="Rivero F."/>
            <person name="Putnam N.H."/>
            <person name="West C.M."/>
            <person name="Loomis W.F."/>
            <person name="Chisholm R.L."/>
            <person name="Shaulsky G."/>
            <person name="Strassmann J.E."/>
            <person name="Queller D.C."/>
            <person name="Kuspa A."/>
            <person name="Grigoriev I.V."/>
        </authorList>
    </citation>
    <scope>NUCLEOTIDE SEQUENCE [LARGE SCALE GENOMIC DNA]</scope>
    <source>
        <strain evidence="3">QSDP1</strain>
    </source>
</reference>
<dbReference type="VEuPathDB" id="AmoebaDB:DICPUDRAFT_150223"/>
<feature type="region of interest" description="Disordered" evidence="1">
    <location>
        <begin position="508"/>
        <end position="536"/>
    </location>
</feature>
<dbReference type="Proteomes" id="UP000001064">
    <property type="component" value="Unassembled WGS sequence"/>
</dbReference>
<feature type="compositionally biased region" description="Polar residues" evidence="1">
    <location>
        <begin position="284"/>
        <end position="318"/>
    </location>
</feature>
<keyword evidence="3" id="KW-1185">Reference proteome</keyword>
<dbReference type="OMA" id="YDEACLK"/>
<feature type="compositionally biased region" description="Polar residues" evidence="1">
    <location>
        <begin position="527"/>
        <end position="536"/>
    </location>
</feature>
<feature type="region of interest" description="Disordered" evidence="1">
    <location>
        <begin position="272"/>
        <end position="356"/>
    </location>
</feature>
<gene>
    <name evidence="2" type="ORF">DICPUDRAFT_150223</name>
</gene>
<dbReference type="RefSeq" id="XP_003286257.1">
    <property type="nucleotide sequence ID" value="XM_003286209.1"/>
</dbReference>
<evidence type="ECO:0000256" key="1">
    <source>
        <dbReference type="SAM" id="MobiDB-lite"/>
    </source>
</evidence>
<dbReference type="SUPFAM" id="SSF57997">
    <property type="entry name" value="Tropomyosin"/>
    <property type="match status" value="1"/>
</dbReference>
<protein>
    <submittedName>
        <fullName evidence="2">Uncharacterized protein</fullName>
    </submittedName>
</protein>
<dbReference type="OrthoDB" id="20903at2759"/>
<dbReference type="STRING" id="5786.F0ZFS2"/>
<feature type="compositionally biased region" description="Low complexity" evidence="1">
    <location>
        <begin position="272"/>
        <end position="283"/>
    </location>
</feature>